<reference evidence="3 4" key="1">
    <citation type="submission" date="2021-01" db="EMBL/GenBank/DDBJ databases">
        <title>Identification and Characterization of Corynebacterium sp.</title>
        <authorList>
            <person name="Luo Q."/>
            <person name="Qu P."/>
            <person name="Chen Q."/>
        </authorList>
    </citation>
    <scope>NUCLEOTIDE SEQUENCE [LARGE SCALE GENOMIC DNA]</scope>
    <source>
        <strain evidence="3 4">MC-18</strain>
    </source>
</reference>
<dbReference type="Gene3D" id="3.90.180.10">
    <property type="entry name" value="Medium-chain alcohol dehydrogenases, catalytic domain"/>
    <property type="match status" value="1"/>
</dbReference>
<dbReference type="GO" id="GO:0003960">
    <property type="term" value="F:quinone reductase (NADPH) activity"/>
    <property type="evidence" value="ECO:0007669"/>
    <property type="project" value="TreeGrafter"/>
</dbReference>
<dbReference type="SUPFAM" id="SSF51735">
    <property type="entry name" value="NAD(P)-binding Rossmann-fold domains"/>
    <property type="match status" value="1"/>
</dbReference>
<dbReference type="PANTHER" id="PTHR48106:SF13">
    <property type="entry name" value="QUINONE OXIDOREDUCTASE-RELATED"/>
    <property type="match status" value="1"/>
</dbReference>
<keyword evidence="2" id="KW-0560">Oxidoreductase</keyword>
<dbReference type="Proteomes" id="UP001205920">
    <property type="component" value="Unassembled WGS sequence"/>
</dbReference>
<gene>
    <name evidence="3" type="ORF">JMN37_01550</name>
</gene>
<dbReference type="GO" id="GO:0035925">
    <property type="term" value="F:mRNA 3'-UTR AU-rich region binding"/>
    <property type="evidence" value="ECO:0007669"/>
    <property type="project" value="TreeGrafter"/>
</dbReference>
<accession>A0AAW5HVX0</accession>
<evidence type="ECO:0000256" key="2">
    <source>
        <dbReference type="ARBA" id="ARBA00023002"/>
    </source>
</evidence>
<evidence type="ECO:0000313" key="4">
    <source>
        <dbReference type="Proteomes" id="UP001205920"/>
    </source>
</evidence>
<dbReference type="AlphaFoldDB" id="A0AAW5HVX0"/>
<dbReference type="InterPro" id="IPR036291">
    <property type="entry name" value="NAD(P)-bd_dom_sf"/>
</dbReference>
<proteinExistence type="predicted"/>
<keyword evidence="4" id="KW-1185">Reference proteome</keyword>
<dbReference type="GO" id="GO:0070402">
    <property type="term" value="F:NADPH binding"/>
    <property type="evidence" value="ECO:0007669"/>
    <property type="project" value="TreeGrafter"/>
</dbReference>
<keyword evidence="1" id="KW-0521">NADP</keyword>
<evidence type="ECO:0000313" key="3">
    <source>
        <dbReference type="EMBL" id="MCO6393672.1"/>
    </source>
</evidence>
<dbReference type="PANTHER" id="PTHR48106">
    <property type="entry name" value="QUINONE OXIDOREDUCTASE PIG3-RELATED"/>
    <property type="match status" value="1"/>
</dbReference>
<dbReference type="EMBL" id="JAEUWV010000001">
    <property type="protein sequence ID" value="MCO6393672.1"/>
    <property type="molecule type" value="Genomic_DNA"/>
</dbReference>
<sequence>MKAIEFDAQQVRCIDIASPFPSDRELLVEVLYAGFFLHDTSFGNQGCGRVLKDPLDEVAPGTVVAWSDATGPIAEQVVVDRSRVVAVSDLIAPHIGASMLRPGMAASYSLFEVLKLVQGEAVVVTNAGSAIGLYMIAIAREKDIIVYAVSESEEGRVAADEAGATAVFSGQPGTAAQIKALNDGIGVDAVVLARSDFKNGFAHEVGRSSARTCCYEDLASIRMDANGFRKHAQTVTRVLEETRWEPPVHVCESIDDASSLLGSETSEVCDTDLGAIKLQGSTS</sequence>
<name>A0AAW5HVX0_9CORY</name>
<dbReference type="RefSeq" id="WP_252930865.1">
    <property type="nucleotide sequence ID" value="NZ_JAEUWV010000001.1"/>
</dbReference>
<evidence type="ECO:0008006" key="5">
    <source>
        <dbReference type="Google" id="ProtNLM"/>
    </source>
</evidence>
<dbReference type="GO" id="GO:0005829">
    <property type="term" value="C:cytosol"/>
    <property type="evidence" value="ECO:0007669"/>
    <property type="project" value="TreeGrafter"/>
</dbReference>
<evidence type="ECO:0000256" key="1">
    <source>
        <dbReference type="ARBA" id="ARBA00022857"/>
    </source>
</evidence>
<protein>
    <recommendedName>
        <fullName evidence="5">NADPH:quinone reductase</fullName>
    </recommendedName>
</protein>
<comment type="caution">
    <text evidence="3">The sequence shown here is derived from an EMBL/GenBank/DDBJ whole genome shotgun (WGS) entry which is preliminary data.</text>
</comment>
<dbReference type="InterPro" id="IPR011032">
    <property type="entry name" value="GroES-like_sf"/>
</dbReference>
<dbReference type="SUPFAM" id="SSF50129">
    <property type="entry name" value="GroES-like"/>
    <property type="match status" value="1"/>
</dbReference>
<dbReference type="Gene3D" id="3.40.50.720">
    <property type="entry name" value="NAD(P)-binding Rossmann-like Domain"/>
    <property type="match status" value="1"/>
</dbReference>
<organism evidence="3 4">
    <name type="scientific">Corynebacterium lipophilum</name>
    <dbReference type="NCBI Taxonomy" id="2804918"/>
    <lineage>
        <taxon>Bacteria</taxon>
        <taxon>Bacillati</taxon>
        <taxon>Actinomycetota</taxon>
        <taxon>Actinomycetes</taxon>
        <taxon>Mycobacteriales</taxon>
        <taxon>Corynebacteriaceae</taxon>
        <taxon>Corynebacterium</taxon>
    </lineage>
</organism>